<dbReference type="Proteomes" id="UP000241762">
    <property type="component" value="Chromosome"/>
</dbReference>
<dbReference type="NCBIfam" id="TIGR00633">
    <property type="entry name" value="xth"/>
    <property type="match status" value="1"/>
</dbReference>
<dbReference type="GO" id="GO:0004519">
    <property type="term" value="F:endonuclease activity"/>
    <property type="evidence" value="ECO:0007669"/>
    <property type="project" value="InterPro"/>
</dbReference>
<dbReference type="PROSITE" id="PS00726">
    <property type="entry name" value="AP_NUCLEASE_F1_1"/>
    <property type="match status" value="1"/>
</dbReference>
<feature type="active site" description="Proton acceptor" evidence="5">
    <location>
        <position position="249"/>
    </location>
</feature>
<keyword evidence="6" id="KW-0464">Manganese</keyword>
<reference evidence="9 10" key="1">
    <citation type="submission" date="2018-03" db="EMBL/GenBank/DDBJ databases">
        <title>A gene transfer event suggests a long-term partnership between eustigmatophyte algae and a novel lineage of endosymbiotic bacteria.</title>
        <authorList>
            <person name="Yurchenko T."/>
            <person name="Sevcikova T."/>
            <person name="Pribyl P."/>
            <person name="El Karkouri K."/>
            <person name="Klimes V."/>
            <person name="Amaral R."/>
            <person name="Zbrankova V."/>
            <person name="Kim E."/>
            <person name="Raoult D."/>
            <person name="Santos L.M.A."/>
            <person name="Elias M."/>
        </authorList>
    </citation>
    <scope>NUCLEOTIDE SEQUENCE [LARGE SCALE GENOMIC DNA]</scope>
    <source>
        <strain evidence="9">CCALA 838</strain>
    </source>
</reference>
<proteinExistence type="inferred from homology"/>
<dbReference type="EMBL" id="CP027845">
    <property type="protein sequence ID" value="AVP87748.1"/>
    <property type="molecule type" value="Genomic_DNA"/>
</dbReference>
<dbReference type="PANTHER" id="PTHR43250:SF2">
    <property type="entry name" value="EXODEOXYRIBONUCLEASE III"/>
    <property type="match status" value="1"/>
</dbReference>
<evidence type="ECO:0000256" key="6">
    <source>
        <dbReference type="PIRSR" id="PIRSR604808-2"/>
    </source>
</evidence>
<evidence type="ECO:0000313" key="9">
    <source>
        <dbReference type="EMBL" id="AVP87748.1"/>
    </source>
</evidence>
<keyword evidence="10" id="KW-1185">Reference proteome</keyword>
<feature type="active site" description="Proton donor/acceptor" evidence="5">
    <location>
        <position position="148"/>
    </location>
</feature>
<feature type="site" description="Interaction with DNA substrate" evidence="7">
    <location>
        <position position="249"/>
    </location>
</feature>
<evidence type="ECO:0000256" key="1">
    <source>
        <dbReference type="ARBA" id="ARBA00007092"/>
    </source>
</evidence>
<dbReference type="InterPro" id="IPR036691">
    <property type="entry name" value="Endo/exonu/phosph_ase_sf"/>
</dbReference>
<dbReference type="GO" id="GO:0006281">
    <property type="term" value="P:DNA repair"/>
    <property type="evidence" value="ECO:0007669"/>
    <property type="project" value="InterPro"/>
</dbReference>
<dbReference type="KEGG" id="ptc:phytr_8150"/>
<evidence type="ECO:0000256" key="7">
    <source>
        <dbReference type="PIRSR" id="PIRSR604808-3"/>
    </source>
</evidence>
<dbReference type="InterPro" id="IPR005135">
    <property type="entry name" value="Endo/exonuclease/phosphatase"/>
</dbReference>
<feature type="binding site" evidence="6">
    <location>
        <position position="150"/>
    </location>
    <ligand>
        <name>Mg(2+)</name>
        <dbReference type="ChEBI" id="CHEBI:18420"/>
        <label>1</label>
    </ligand>
</feature>
<feature type="active site" evidence="5">
    <location>
        <position position="108"/>
    </location>
</feature>
<feature type="binding site" evidence="6">
    <location>
        <position position="10"/>
    </location>
    <ligand>
        <name>Mg(2+)</name>
        <dbReference type="ChEBI" id="CHEBI:18420"/>
        <label>1</label>
    </ligand>
</feature>
<dbReference type="SUPFAM" id="SSF56219">
    <property type="entry name" value="DNase I-like"/>
    <property type="match status" value="1"/>
</dbReference>
<accession>A0A2P1P8Z6</accession>
<evidence type="ECO:0000256" key="3">
    <source>
        <dbReference type="ARBA" id="ARBA00022801"/>
    </source>
</evidence>
<dbReference type="AlphaFoldDB" id="A0A2P1P8Z6"/>
<comment type="similarity">
    <text evidence="1">Belongs to the DNA repair enzymes AP/ExoA family.</text>
</comment>
<dbReference type="GO" id="GO:0008311">
    <property type="term" value="F:double-stranded DNA 3'-5' DNA exonuclease activity"/>
    <property type="evidence" value="ECO:0007669"/>
    <property type="project" value="InterPro"/>
</dbReference>
<dbReference type="Pfam" id="PF03372">
    <property type="entry name" value="Exo_endo_phos"/>
    <property type="match status" value="1"/>
</dbReference>
<evidence type="ECO:0000256" key="5">
    <source>
        <dbReference type="PIRSR" id="PIRSR604808-1"/>
    </source>
</evidence>
<sequence length="258" mass="29317">MQVVNIATWNVNSINVRLEQVQKWLELNKADLLLLQETKSQDSNFPYDSFSNVLHVGQKAYNGVAIISSGDIREITRDFPDNPVPDEARFLHVRAQTHVGPIEAINVYVPNGGSVDSPNFEKKLKFLGALKNYLTSLNQNSLIIVGGDFNVAPFEMDVYSPDLMKNRLLYSLAERKAMRSILNAGFIDLYRIHNPKGHDFSWWDYRERAFANNAGLRIDFLFANPKLADLLSMAYIDIEPRKQTECSDHTPVVAKFVL</sequence>
<evidence type="ECO:0000259" key="8">
    <source>
        <dbReference type="Pfam" id="PF03372"/>
    </source>
</evidence>
<feature type="binding site" evidence="6">
    <location>
        <position position="148"/>
    </location>
    <ligand>
        <name>Mg(2+)</name>
        <dbReference type="ChEBI" id="CHEBI:18420"/>
        <label>1</label>
    </ligand>
</feature>
<dbReference type="RefSeq" id="WP_106874595.1">
    <property type="nucleotide sequence ID" value="NZ_CP027845.1"/>
</dbReference>
<dbReference type="OrthoDB" id="9803914at2"/>
<name>A0A2P1P8Z6_9RICK</name>
<dbReference type="InterPro" id="IPR020847">
    <property type="entry name" value="AP_endonuclease_F1_BS"/>
</dbReference>
<feature type="domain" description="Endonuclease/exonuclease/phosphatase" evidence="8">
    <location>
        <begin position="7"/>
        <end position="249"/>
    </location>
</feature>
<dbReference type="CDD" id="cd09086">
    <property type="entry name" value="ExoIII-like_AP-endo"/>
    <property type="match status" value="1"/>
</dbReference>
<evidence type="ECO:0000256" key="2">
    <source>
        <dbReference type="ARBA" id="ARBA00022723"/>
    </source>
</evidence>
<evidence type="ECO:0000313" key="10">
    <source>
        <dbReference type="Proteomes" id="UP000241762"/>
    </source>
</evidence>
<gene>
    <name evidence="9" type="ORF">phytr_8150</name>
</gene>
<protein>
    <submittedName>
        <fullName evidence="9">Exodeoxyribonuclease III</fullName>
    </submittedName>
</protein>
<dbReference type="PANTHER" id="PTHR43250">
    <property type="entry name" value="EXODEOXYRIBONUCLEASE III"/>
    <property type="match status" value="1"/>
</dbReference>
<keyword evidence="4 6" id="KW-0460">Magnesium</keyword>
<dbReference type="PROSITE" id="PS51435">
    <property type="entry name" value="AP_NUCLEASE_F1_4"/>
    <property type="match status" value="1"/>
</dbReference>
<evidence type="ECO:0000256" key="4">
    <source>
        <dbReference type="ARBA" id="ARBA00022842"/>
    </source>
</evidence>
<feature type="binding site" evidence="6">
    <location>
        <position position="249"/>
    </location>
    <ligand>
        <name>Mg(2+)</name>
        <dbReference type="ChEBI" id="CHEBI:18420"/>
        <label>1</label>
    </ligand>
</feature>
<keyword evidence="3" id="KW-0378">Hydrolase</keyword>
<feature type="site" description="Important for catalytic activity" evidence="7">
    <location>
        <position position="219"/>
    </location>
</feature>
<dbReference type="InterPro" id="IPR037493">
    <property type="entry name" value="ExoIII-like"/>
</dbReference>
<feature type="binding site" evidence="6">
    <location>
        <position position="248"/>
    </location>
    <ligand>
        <name>Mg(2+)</name>
        <dbReference type="ChEBI" id="CHEBI:18420"/>
        <label>1</label>
    </ligand>
</feature>
<feature type="binding site" evidence="6">
    <location>
        <position position="37"/>
    </location>
    <ligand>
        <name>Mg(2+)</name>
        <dbReference type="ChEBI" id="CHEBI:18420"/>
        <label>1</label>
    </ligand>
</feature>
<comment type="cofactor">
    <cofactor evidence="6">
        <name>Mg(2+)</name>
        <dbReference type="ChEBI" id="CHEBI:18420"/>
    </cofactor>
    <cofactor evidence="6">
        <name>Mn(2+)</name>
        <dbReference type="ChEBI" id="CHEBI:29035"/>
    </cofactor>
    <text evidence="6">Probably binds two magnesium or manganese ions per subunit.</text>
</comment>
<dbReference type="NCBIfam" id="TIGR00195">
    <property type="entry name" value="exoDNase_III"/>
    <property type="match status" value="1"/>
</dbReference>
<organism evidence="9 10">
    <name type="scientific">Candidatus Phycorickettsia trachydisci</name>
    <dbReference type="NCBI Taxonomy" id="2115978"/>
    <lineage>
        <taxon>Bacteria</taxon>
        <taxon>Pseudomonadati</taxon>
        <taxon>Pseudomonadota</taxon>
        <taxon>Alphaproteobacteria</taxon>
        <taxon>Rickettsiales</taxon>
        <taxon>Rickettsiaceae</taxon>
        <taxon>Candidatus Phycorickettsia</taxon>
    </lineage>
</organism>
<feature type="site" description="Transition state stabilizer" evidence="7">
    <location>
        <position position="150"/>
    </location>
</feature>
<dbReference type="GO" id="GO:0003677">
    <property type="term" value="F:DNA binding"/>
    <property type="evidence" value="ECO:0007669"/>
    <property type="project" value="InterPro"/>
</dbReference>
<dbReference type="Gene3D" id="3.60.10.10">
    <property type="entry name" value="Endonuclease/exonuclease/phosphatase"/>
    <property type="match status" value="1"/>
</dbReference>
<dbReference type="InterPro" id="IPR004808">
    <property type="entry name" value="AP_endonuc_1"/>
</dbReference>
<dbReference type="GO" id="GO:0046872">
    <property type="term" value="F:metal ion binding"/>
    <property type="evidence" value="ECO:0007669"/>
    <property type="project" value="UniProtKB-KW"/>
</dbReference>
<keyword evidence="2 6" id="KW-0479">Metal-binding</keyword>